<evidence type="ECO:0000313" key="1">
    <source>
        <dbReference type="EnsemblMetazoa" id="SMAR001033-PA"/>
    </source>
</evidence>
<proteinExistence type="predicted"/>
<dbReference type="HOGENOM" id="CLU_944338_0_0_1"/>
<keyword evidence="2" id="KW-1185">Reference proteome</keyword>
<dbReference type="STRING" id="126957.T1IJG5"/>
<organism evidence="1 2">
    <name type="scientific">Strigamia maritima</name>
    <name type="common">European centipede</name>
    <name type="synonym">Geophilus maritimus</name>
    <dbReference type="NCBI Taxonomy" id="126957"/>
    <lineage>
        <taxon>Eukaryota</taxon>
        <taxon>Metazoa</taxon>
        <taxon>Ecdysozoa</taxon>
        <taxon>Arthropoda</taxon>
        <taxon>Myriapoda</taxon>
        <taxon>Chilopoda</taxon>
        <taxon>Pleurostigmophora</taxon>
        <taxon>Geophilomorpha</taxon>
        <taxon>Linotaeniidae</taxon>
        <taxon>Strigamia</taxon>
    </lineage>
</organism>
<dbReference type="eggNOG" id="KOG0017">
    <property type="taxonomic scope" value="Eukaryota"/>
</dbReference>
<accession>T1IJG5</accession>
<dbReference type="OMA" id="NAIYWIS"/>
<dbReference type="AlphaFoldDB" id="T1IJG5"/>
<dbReference type="EMBL" id="JH430279">
    <property type="status" value="NOT_ANNOTATED_CDS"/>
    <property type="molecule type" value="Genomic_DNA"/>
</dbReference>
<dbReference type="CDD" id="cd09272">
    <property type="entry name" value="RNase_HI_RT_Ty1"/>
    <property type="match status" value="1"/>
</dbReference>
<dbReference type="PhylomeDB" id="T1IJG5"/>
<dbReference type="PANTHER" id="PTHR11439">
    <property type="entry name" value="GAG-POL-RELATED RETROTRANSPOSON"/>
    <property type="match status" value="1"/>
</dbReference>
<protein>
    <recommendedName>
        <fullName evidence="3">Reverse transcriptase Ty1/copia-type domain-containing protein</fullName>
    </recommendedName>
</protein>
<sequence>MMGKFPGRYDSTLSYKGKTFRSAKAVREFCADNSIEYADASVEPKDSLGSISYVSPGESDLVRSHTLRVEPKDSLGSISYVGMDLNDLNFEGDMLDANEYPYRTLVGILMFISRCTRPDICVAINILASKSLGLDVNCYVDASWATFVKDRKSITGNLICVGKNPIIWRCTKQSLVTMSAMEAELIALSELVKEMIWFKRCLVEFGKVQGLQFSSFVIHCDNRAGMHFVKNDVENSKTRYIDVKIQFVKENYESKLFSLQYVNTKENLADILTKRVSYQKIADLCRYLDLYDLEH</sequence>
<evidence type="ECO:0008006" key="3">
    <source>
        <dbReference type="Google" id="ProtNLM"/>
    </source>
</evidence>
<reference evidence="1" key="2">
    <citation type="submission" date="2015-02" db="UniProtKB">
        <authorList>
            <consortium name="EnsemblMetazoa"/>
        </authorList>
    </citation>
    <scope>IDENTIFICATION</scope>
</reference>
<dbReference type="PANTHER" id="PTHR11439:SF467">
    <property type="entry name" value="INTEGRASE CATALYTIC DOMAIN-CONTAINING PROTEIN"/>
    <property type="match status" value="1"/>
</dbReference>
<name>T1IJG5_STRMM</name>
<dbReference type="Proteomes" id="UP000014500">
    <property type="component" value="Unassembled WGS sequence"/>
</dbReference>
<evidence type="ECO:0000313" key="2">
    <source>
        <dbReference type="Proteomes" id="UP000014500"/>
    </source>
</evidence>
<dbReference type="EnsemblMetazoa" id="SMAR001033-RA">
    <property type="protein sequence ID" value="SMAR001033-PA"/>
    <property type="gene ID" value="SMAR001033"/>
</dbReference>
<reference evidence="2" key="1">
    <citation type="submission" date="2011-05" db="EMBL/GenBank/DDBJ databases">
        <authorList>
            <person name="Richards S.R."/>
            <person name="Qu J."/>
            <person name="Jiang H."/>
            <person name="Jhangiani S.N."/>
            <person name="Agravi P."/>
            <person name="Goodspeed R."/>
            <person name="Gross S."/>
            <person name="Mandapat C."/>
            <person name="Jackson L."/>
            <person name="Mathew T."/>
            <person name="Pu L."/>
            <person name="Thornton R."/>
            <person name="Saada N."/>
            <person name="Wilczek-Boney K.B."/>
            <person name="Lee S."/>
            <person name="Kovar C."/>
            <person name="Wu Y."/>
            <person name="Scherer S.E."/>
            <person name="Worley K.C."/>
            <person name="Muzny D.M."/>
            <person name="Gibbs R."/>
        </authorList>
    </citation>
    <scope>NUCLEOTIDE SEQUENCE</scope>
    <source>
        <strain evidence="2">Brora</strain>
    </source>
</reference>